<keyword evidence="3 10" id="KW-0716">Sensory transduction</keyword>
<feature type="transmembrane region" description="Helical" evidence="10">
    <location>
        <begin position="25"/>
        <end position="46"/>
    </location>
</feature>
<feature type="transmembrane region" description="Helical" evidence="10">
    <location>
        <begin position="291"/>
        <end position="310"/>
    </location>
</feature>
<keyword evidence="9 10" id="KW-0807">Transducer</keyword>
<dbReference type="EMBL" id="JADYXP020000012">
    <property type="protein sequence ID" value="KAL0112602.1"/>
    <property type="molecule type" value="Genomic_DNA"/>
</dbReference>
<keyword evidence="4 10" id="KW-0812">Transmembrane</keyword>
<dbReference type="GO" id="GO:0005886">
    <property type="term" value="C:plasma membrane"/>
    <property type="evidence" value="ECO:0007669"/>
    <property type="project" value="UniProtKB-SubCell"/>
</dbReference>
<dbReference type="Proteomes" id="UP001430953">
    <property type="component" value="Unassembled WGS sequence"/>
</dbReference>
<proteinExistence type="inferred from homology"/>
<evidence type="ECO:0000256" key="3">
    <source>
        <dbReference type="ARBA" id="ARBA00022606"/>
    </source>
</evidence>
<dbReference type="Pfam" id="PF02949">
    <property type="entry name" value="7tm_6"/>
    <property type="match status" value="1"/>
</dbReference>
<evidence type="ECO:0000256" key="8">
    <source>
        <dbReference type="ARBA" id="ARBA00023170"/>
    </source>
</evidence>
<keyword evidence="7 10" id="KW-0472">Membrane</keyword>
<dbReference type="InterPro" id="IPR004117">
    <property type="entry name" value="7tm6_olfct_rcpt"/>
</dbReference>
<feature type="transmembrane region" description="Helical" evidence="10">
    <location>
        <begin position="66"/>
        <end position="85"/>
    </location>
</feature>
<protein>
    <recommendedName>
        <fullName evidence="10">Odorant receptor</fullName>
    </recommendedName>
</protein>
<evidence type="ECO:0000256" key="10">
    <source>
        <dbReference type="RuleBase" id="RU351113"/>
    </source>
</evidence>
<evidence type="ECO:0000256" key="4">
    <source>
        <dbReference type="ARBA" id="ARBA00022692"/>
    </source>
</evidence>
<feature type="transmembrane region" description="Helical" evidence="10">
    <location>
        <begin position="127"/>
        <end position="145"/>
    </location>
</feature>
<dbReference type="GO" id="GO:0007165">
    <property type="term" value="P:signal transduction"/>
    <property type="evidence" value="ECO:0007669"/>
    <property type="project" value="UniProtKB-KW"/>
</dbReference>
<keyword evidence="12" id="KW-1185">Reference proteome</keyword>
<comment type="subcellular location">
    <subcellularLocation>
        <location evidence="1 10">Cell membrane</location>
        <topology evidence="1 10">Multi-pass membrane protein</topology>
    </subcellularLocation>
</comment>
<keyword evidence="2" id="KW-1003">Cell membrane</keyword>
<evidence type="ECO:0000313" key="12">
    <source>
        <dbReference type="Proteomes" id="UP001430953"/>
    </source>
</evidence>
<name>A0AAW2FF72_9HYME</name>
<dbReference type="GO" id="GO:0005549">
    <property type="term" value="F:odorant binding"/>
    <property type="evidence" value="ECO:0007669"/>
    <property type="project" value="InterPro"/>
</dbReference>
<dbReference type="PANTHER" id="PTHR21137:SF35">
    <property type="entry name" value="ODORANT RECEPTOR 19A-RELATED"/>
    <property type="match status" value="1"/>
</dbReference>
<evidence type="ECO:0000256" key="6">
    <source>
        <dbReference type="ARBA" id="ARBA00022989"/>
    </source>
</evidence>
<keyword evidence="6 10" id="KW-1133">Transmembrane helix</keyword>
<feature type="transmembrane region" description="Helical" evidence="10">
    <location>
        <begin position="260"/>
        <end position="279"/>
    </location>
</feature>
<keyword evidence="5 10" id="KW-0552">Olfaction</keyword>
<gene>
    <name evidence="11" type="ORF">PUN28_012116</name>
</gene>
<sequence>MQILSLNILLCTLCGIWRPIKWSSVYVHFLYSLFTCFVLFMEYFYWCTQMLDLIFTVNNVDEFVANSIYFITLIAVACKCIVLITRRDAIINLIQILLKAPCKPQNEEEIAIQTKFDVLIRTWSLRYIYLVIGSATSIIIGSIFNMRQGQLPTRVWIPWDLNTPLIFWIMSIQQILSVIFGSIINLGTETLIFGFLLQTCAQLEIFENRIYKLINNKAVRFLGGSQSKMNKSDLEISNIIQHHITVYNYAKLVNVTFNPVLFVQFFVSTLVICTCVYYISTRVRMTETGSLVMFTVCMFVEIFIFCWAGNEVMLKSMIVRESIYHTNWPLISVNEKKELMMIMMRSTIPIKFTSSFLITLSLQSYSNVSDVTVFAIKTNTVILQCFRF</sequence>
<accession>A0AAW2FF72</accession>
<keyword evidence="8 10" id="KW-0675">Receptor</keyword>
<organism evidence="11 12">
    <name type="scientific">Cardiocondyla obscurior</name>
    <dbReference type="NCBI Taxonomy" id="286306"/>
    <lineage>
        <taxon>Eukaryota</taxon>
        <taxon>Metazoa</taxon>
        <taxon>Ecdysozoa</taxon>
        <taxon>Arthropoda</taxon>
        <taxon>Hexapoda</taxon>
        <taxon>Insecta</taxon>
        <taxon>Pterygota</taxon>
        <taxon>Neoptera</taxon>
        <taxon>Endopterygota</taxon>
        <taxon>Hymenoptera</taxon>
        <taxon>Apocrita</taxon>
        <taxon>Aculeata</taxon>
        <taxon>Formicoidea</taxon>
        <taxon>Formicidae</taxon>
        <taxon>Myrmicinae</taxon>
        <taxon>Cardiocondyla</taxon>
    </lineage>
</organism>
<evidence type="ECO:0000256" key="7">
    <source>
        <dbReference type="ARBA" id="ARBA00023136"/>
    </source>
</evidence>
<reference evidence="11 12" key="1">
    <citation type="submission" date="2023-03" db="EMBL/GenBank/DDBJ databases">
        <title>High recombination rates correlate with genetic variation in Cardiocondyla obscurior ants.</title>
        <authorList>
            <person name="Errbii M."/>
        </authorList>
    </citation>
    <scope>NUCLEOTIDE SEQUENCE [LARGE SCALE GENOMIC DNA]</scope>
    <source>
        <strain evidence="11">Alpha-2009</strain>
        <tissue evidence="11">Whole body</tissue>
    </source>
</reference>
<evidence type="ECO:0000256" key="5">
    <source>
        <dbReference type="ARBA" id="ARBA00022725"/>
    </source>
</evidence>
<evidence type="ECO:0000256" key="1">
    <source>
        <dbReference type="ARBA" id="ARBA00004651"/>
    </source>
</evidence>
<evidence type="ECO:0000256" key="2">
    <source>
        <dbReference type="ARBA" id="ARBA00022475"/>
    </source>
</evidence>
<evidence type="ECO:0000256" key="9">
    <source>
        <dbReference type="ARBA" id="ARBA00023224"/>
    </source>
</evidence>
<dbReference type="AlphaFoldDB" id="A0AAW2FF72"/>
<comment type="similarity">
    <text evidence="10">Belongs to the insect chemoreceptor superfamily. Heteromeric odorant receptor channel (TC 1.A.69) family.</text>
</comment>
<evidence type="ECO:0000313" key="11">
    <source>
        <dbReference type="EMBL" id="KAL0112602.1"/>
    </source>
</evidence>
<dbReference type="GO" id="GO:0004984">
    <property type="term" value="F:olfactory receptor activity"/>
    <property type="evidence" value="ECO:0007669"/>
    <property type="project" value="InterPro"/>
</dbReference>
<feature type="transmembrane region" description="Helical" evidence="10">
    <location>
        <begin position="165"/>
        <end position="186"/>
    </location>
</feature>
<comment type="caution">
    <text evidence="11">The sequence shown here is derived from an EMBL/GenBank/DDBJ whole genome shotgun (WGS) entry which is preliminary data.</text>
</comment>
<comment type="caution">
    <text evidence="10">Lacks conserved residue(s) required for the propagation of feature annotation.</text>
</comment>
<dbReference type="PANTHER" id="PTHR21137">
    <property type="entry name" value="ODORANT RECEPTOR"/>
    <property type="match status" value="1"/>
</dbReference>